<keyword evidence="1" id="KW-0539">Nucleus</keyword>
<gene>
    <name evidence="3" type="ORF">Q8F55_007326</name>
</gene>
<evidence type="ECO:0000256" key="1">
    <source>
        <dbReference type="ARBA" id="ARBA00023242"/>
    </source>
</evidence>
<dbReference type="Proteomes" id="UP001565368">
    <property type="component" value="Unassembled WGS sequence"/>
</dbReference>
<dbReference type="RefSeq" id="XP_069207834.1">
    <property type="nucleotide sequence ID" value="XM_069355763.1"/>
</dbReference>
<comment type="caution">
    <text evidence="3">The sequence shown here is derived from an EMBL/GenBank/DDBJ whole genome shotgun (WGS) entry which is preliminary data.</text>
</comment>
<dbReference type="Pfam" id="PF00172">
    <property type="entry name" value="Zn_clus"/>
    <property type="match status" value="1"/>
</dbReference>
<dbReference type="Gene3D" id="4.10.240.10">
    <property type="entry name" value="Zn(2)-C6 fungal-type DNA-binding domain"/>
    <property type="match status" value="1"/>
</dbReference>
<proteinExistence type="predicted"/>
<dbReference type="InterPro" id="IPR001138">
    <property type="entry name" value="Zn2Cys6_DnaBD"/>
</dbReference>
<accession>A0ABR3PZL0</accession>
<dbReference type="PROSITE" id="PS50048">
    <property type="entry name" value="ZN2_CY6_FUNGAL_2"/>
    <property type="match status" value="1"/>
</dbReference>
<dbReference type="EMBL" id="JBBXJM010000005">
    <property type="protein sequence ID" value="KAL1407890.1"/>
    <property type="molecule type" value="Genomic_DNA"/>
</dbReference>
<evidence type="ECO:0000259" key="2">
    <source>
        <dbReference type="PROSITE" id="PS50048"/>
    </source>
</evidence>
<dbReference type="PROSITE" id="PS00463">
    <property type="entry name" value="ZN2_CY6_FUNGAL_1"/>
    <property type="match status" value="1"/>
</dbReference>
<dbReference type="PRINTS" id="PR00755">
    <property type="entry name" value="AFLATOXINBRP"/>
</dbReference>
<dbReference type="PANTHER" id="PTHR37534:SF7">
    <property type="entry name" value="TRANSCRIPTIONAL ACTIVATOR PROTEIN UGA3"/>
    <property type="match status" value="1"/>
</dbReference>
<evidence type="ECO:0000313" key="4">
    <source>
        <dbReference type="Proteomes" id="UP001565368"/>
    </source>
</evidence>
<feature type="domain" description="Zn(2)-C6 fungal-type" evidence="2">
    <location>
        <begin position="18"/>
        <end position="48"/>
    </location>
</feature>
<sequence length="106" mass="12015">MDRSSDPYAPRFRRTRTGCLCCRRSRHKCDEEKPSCRRCTRQSRPCVYPGSSPQQAAFFNAVPSELPPVDTLALIYPDVEERSLMSHFLCFGANRSSSNPTDNLAL</sequence>
<dbReference type="SUPFAM" id="SSF57701">
    <property type="entry name" value="Zn2/Cys6 DNA-binding domain"/>
    <property type="match status" value="1"/>
</dbReference>
<dbReference type="CDD" id="cd00067">
    <property type="entry name" value="GAL4"/>
    <property type="match status" value="1"/>
</dbReference>
<name>A0ABR3PZL0_9TREE</name>
<reference evidence="3 4" key="1">
    <citation type="submission" date="2023-08" db="EMBL/GenBank/DDBJ databases">
        <title>Annotated Genome Sequence of Vanrija albida AlHP1.</title>
        <authorList>
            <person name="Herzog R."/>
        </authorList>
    </citation>
    <scope>NUCLEOTIDE SEQUENCE [LARGE SCALE GENOMIC DNA]</scope>
    <source>
        <strain evidence="3 4">AlHP1</strain>
    </source>
</reference>
<dbReference type="SMART" id="SM00066">
    <property type="entry name" value="GAL4"/>
    <property type="match status" value="1"/>
</dbReference>
<keyword evidence="4" id="KW-1185">Reference proteome</keyword>
<dbReference type="InterPro" id="IPR036864">
    <property type="entry name" value="Zn2-C6_fun-type_DNA-bd_sf"/>
</dbReference>
<protein>
    <recommendedName>
        <fullName evidence="2">Zn(2)-C6 fungal-type domain-containing protein</fullName>
    </recommendedName>
</protein>
<dbReference type="GeneID" id="95988369"/>
<dbReference type="PANTHER" id="PTHR37534">
    <property type="entry name" value="TRANSCRIPTIONAL ACTIVATOR PROTEIN UGA3"/>
    <property type="match status" value="1"/>
</dbReference>
<organism evidence="3 4">
    <name type="scientific">Vanrija albida</name>
    <dbReference type="NCBI Taxonomy" id="181172"/>
    <lineage>
        <taxon>Eukaryota</taxon>
        <taxon>Fungi</taxon>
        <taxon>Dikarya</taxon>
        <taxon>Basidiomycota</taxon>
        <taxon>Agaricomycotina</taxon>
        <taxon>Tremellomycetes</taxon>
        <taxon>Trichosporonales</taxon>
        <taxon>Trichosporonaceae</taxon>
        <taxon>Vanrija</taxon>
    </lineage>
</organism>
<evidence type="ECO:0000313" key="3">
    <source>
        <dbReference type="EMBL" id="KAL1407890.1"/>
    </source>
</evidence>